<dbReference type="InterPro" id="IPR046670">
    <property type="entry name" value="DUF6540"/>
</dbReference>
<organism evidence="1 2">
    <name type="scientific">Armillaria ostoyae</name>
    <name type="common">Armillaria root rot fungus</name>
    <dbReference type="NCBI Taxonomy" id="47428"/>
    <lineage>
        <taxon>Eukaryota</taxon>
        <taxon>Fungi</taxon>
        <taxon>Dikarya</taxon>
        <taxon>Basidiomycota</taxon>
        <taxon>Agaricomycotina</taxon>
        <taxon>Agaricomycetes</taxon>
        <taxon>Agaricomycetidae</taxon>
        <taxon>Agaricales</taxon>
        <taxon>Marasmiineae</taxon>
        <taxon>Physalacriaceae</taxon>
        <taxon>Armillaria</taxon>
    </lineage>
</organism>
<protein>
    <submittedName>
        <fullName evidence="1">Uncharacterized protein</fullName>
    </submittedName>
</protein>
<dbReference type="AlphaFoldDB" id="A0A284RLT3"/>
<dbReference type="OrthoDB" id="37659at2759"/>
<proteinExistence type="predicted"/>
<dbReference type="Proteomes" id="UP000219338">
    <property type="component" value="Unassembled WGS sequence"/>
</dbReference>
<name>A0A284RLT3_ARMOS</name>
<dbReference type="EMBL" id="FUEG01000011">
    <property type="protein sequence ID" value="SJL09720.1"/>
    <property type="molecule type" value="Genomic_DNA"/>
</dbReference>
<reference evidence="2" key="1">
    <citation type="journal article" date="2017" name="Nat. Ecol. Evol.">
        <title>Genome expansion and lineage-specific genetic innovations in the forest pathogenic fungi Armillaria.</title>
        <authorList>
            <person name="Sipos G."/>
            <person name="Prasanna A.N."/>
            <person name="Walter M.C."/>
            <person name="O'Connor E."/>
            <person name="Balint B."/>
            <person name="Krizsan K."/>
            <person name="Kiss B."/>
            <person name="Hess J."/>
            <person name="Varga T."/>
            <person name="Slot J."/>
            <person name="Riley R."/>
            <person name="Boka B."/>
            <person name="Rigling D."/>
            <person name="Barry K."/>
            <person name="Lee J."/>
            <person name="Mihaltcheva S."/>
            <person name="LaButti K."/>
            <person name="Lipzen A."/>
            <person name="Waldron R."/>
            <person name="Moloney N.M."/>
            <person name="Sperisen C."/>
            <person name="Kredics L."/>
            <person name="Vagvoelgyi C."/>
            <person name="Patrignani A."/>
            <person name="Fitzpatrick D."/>
            <person name="Nagy I."/>
            <person name="Doyle S."/>
            <person name="Anderson J.B."/>
            <person name="Grigoriev I.V."/>
            <person name="Gueldener U."/>
            <person name="Muensterkoetter M."/>
            <person name="Nagy L.G."/>
        </authorList>
    </citation>
    <scope>NUCLEOTIDE SEQUENCE [LARGE SCALE GENOMIC DNA]</scope>
    <source>
        <strain evidence="2">C18/9</strain>
    </source>
</reference>
<evidence type="ECO:0000313" key="2">
    <source>
        <dbReference type="Proteomes" id="UP000219338"/>
    </source>
</evidence>
<accession>A0A284RLT3</accession>
<sequence>MGDYDDLYVAHYGHPSLPGAKHWAIVVMTKPQQLTGISYQISGSAYTYNVKEPEDVSLLHSNTYLGRVKVGRIPKGWQYGSGDRALHAILTRTQVVRGNLQWHCQHWVVAALARLRKAGYAVDDLSLQDLQHRLHSVRREDQS</sequence>
<evidence type="ECO:0000313" key="1">
    <source>
        <dbReference type="EMBL" id="SJL09720.1"/>
    </source>
</evidence>
<dbReference type="Pfam" id="PF20174">
    <property type="entry name" value="DUF6540"/>
    <property type="match status" value="1"/>
</dbReference>
<keyword evidence="2" id="KW-1185">Reference proteome</keyword>
<gene>
    <name evidence="1" type="ORF">ARMOST_13101</name>
</gene>